<gene>
    <name evidence="3" type="ORF">D8771_20035</name>
</gene>
<reference evidence="3 4" key="1">
    <citation type="submission" date="2018-10" db="EMBL/GenBank/DDBJ databases">
        <title>Isolation of pseudouridimycin from Streptomyces albus DSM 40763.</title>
        <authorList>
            <person name="Rosenqvist P."/>
            <person name="Metsae-Ketelae M."/>
            <person name="Virta P."/>
        </authorList>
    </citation>
    <scope>NUCLEOTIDE SEQUENCE [LARGE SCALE GENOMIC DNA]</scope>
    <source>
        <strain evidence="3 4">DSM 40763</strain>
    </source>
</reference>
<dbReference type="AlphaFoldDB" id="A0A8H1LA06"/>
<proteinExistence type="predicted"/>
<comment type="caution">
    <text evidence="3">The sequence shown here is derived from an EMBL/GenBank/DDBJ whole genome shotgun (WGS) entry which is preliminary data.</text>
</comment>
<keyword evidence="1" id="KW-0175">Coiled coil</keyword>
<feature type="compositionally biased region" description="Basic and acidic residues" evidence="2">
    <location>
        <begin position="226"/>
        <end position="241"/>
    </location>
</feature>
<sequence length="250" mass="28242">MDRWREGRAERVRAARQRRLAKRSMRRALRSSRLRYWGRCLGAAVLAAPVGVLGLVTTPLGRRLGWPGLMHPGRRLFRLLTGKARATREERDALARAMFETADQDERDAADLLTRVPRAPRNHHLLLTGDAMSDTPGFLFDASASEMEEAANSYDPSGAMHVVNTLLGMPTALTSIANTFKILAEKSDEDFPLEKEVAEALEEVYKHLKRSVEAAEEVAEVVERVHEHDIRRHKEPRKGEPMWDTSNNDD</sequence>
<evidence type="ECO:0000256" key="2">
    <source>
        <dbReference type="SAM" id="MobiDB-lite"/>
    </source>
</evidence>
<evidence type="ECO:0000313" key="3">
    <source>
        <dbReference type="EMBL" id="TGG81673.1"/>
    </source>
</evidence>
<dbReference type="Proteomes" id="UP000298111">
    <property type="component" value="Unassembled WGS sequence"/>
</dbReference>
<organism evidence="3 4">
    <name type="scientific">Streptomyces albus</name>
    <dbReference type="NCBI Taxonomy" id="1888"/>
    <lineage>
        <taxon>Bacteria</taxon>
        <taxon>Bacillati</taxon>
        <taxon>Actinomycetota</taxon>
        <taxon>Actinomycetes</taxon>
        <taxon>Kitasatosporales</taxon>
        <taxon>Streptomycetaceae</taxon>
        <taxon>Streptomyces</taxon>
    </lineage>
</organism>
<protein>
    <submittedName>
        <fullName evidence="3">Uncharacterized protein</fullName>
    </submittedName>
</protein>
<evidence type="ECO:0000313" key="4">
    <source>
        <dbReference type="Proteomes" id="UP000298111"/>
    </source>
</evidence>
<feature type="coiled-coil region" evidence="1">
    <location>
        <begin position="198"/>
        <end position="225"/>
    </location>
</feature>
<evidence type="ECO:0000256" key="1">
    <source>
        <dbReference type="SAM" id="Coils"/>
    </source>
</evidence>
<accession>A0A8H1LA06</accession>
<dbReference type="EMBL" id="RCIY01000065">
    <property type="protein sequence ID" value="TGG81673.1"/>
    <property type="molecule type" value="Genomic_DNA"/>
</dbReference>
<name>A0A8H1LA06_9ACTN</name>
<feature type="region of interest" description="Disordered" evidence="2">
    <location>
        <begin position="226"/>
        <end position="250"/>
    </location>
</feature>